<keyword evidence="3" id="KW-0472">Membrane</keyword>
<keyword evidence="2" id="KW-1015">Disulfide bond</keyword>
<evidence type="ECO:0000313" key="6">
    <source>
        <dbReference type="Proteomes" id="UP000092321"/>
    </source>
</evidence>
<keyword evidence="6" id="KW-1185">Reference proteome</keyword>
<dbReference type="Pfam" id="PF08583">
    <property type="entry name" value="Cmc1"/>
    <property type="match status" value="1"/>
</dbReference>
<dbReference type="Proteomes" id="UP000092321">
    <property type="component" value="Unassembled WGS sequence"/>
</dbReference>
<evidence type="ECO:0000256" key="2">
    <source>
        <dbReference type="ARBA" id="ARBA00023157"/>
    </source>
</evidence>
<keyword evidence="3" id="KW-0999">Mitochondrion inner membrane</keyword>
<evidence type="ECO:0000256" key="3">
    <source>
        <dbReference type="RuleBase" id="RU364104"/>
    </source>
</evidence>
<sequence>MLNENTDTNNNSNAGELTKEQEYDINNNTKNAVKKRNLPIWLITHSDDKKIRENLKNVAWKRCDEFVAAFAKCSHDAGLMIFPKCSPQREVLHRCLLYYQKDEFIDEQVDLYLEEKLKKLELKNEEQKKQAKN</sequence>
<evidence type="ECO:0000256" key="1">
    <source>
        <dbReference type="ARBA" id="ARBA00007347"/>
    </source>
</evidence>
<accession>A0A1B7TJ29</accession>
<keyword evidence="3" id="KW-0143">Chaperone</keyword>
<dbReference type="OrthoDB" id="6224010at2759"/>
<gene>
    <name evidence="5" type="ORF">HANVADRAFT_51202</name>
</gene>
<comment type="caution">
    <text evidence="5">The sequence shown here is derived from an EMBL/GenBank/DDBJ whole genome shotgun (WGS) entry which is preliminary data.</text>
</comment>
<feature type="compositionally biased region" description="Low complexity" evidence="4">
    <location>
        <begin position="1"/>
        <end position="13"/>
    </location>
</feature>
<reference evidence="6" key="1">
    <citation type="journal article" date="2016" name="Proc. Natl. Acad. Sci. U.S.A.">
        <title>Comparative genomics of biotechnologically important yeasts.</title>
        <authorList>
            <person name="Riley R."/>
            <person name="Haridas S."/>
            <person name="Wolfe K.H."/>
            <person name="Lopes M.R."/>
            <person name="Hittinger C.T."/>
            <person name="Goeker M."/>
            <person name="Salamov A.A."/>
            <person name="Wisecaver J.H."/>
            <person name="Long T.M."/>
            <person name="Calvey C.H."/>
            <person name="Aerts A.L."/>
            <person name="Barry K.W."/>
            <person name="Choi C."/>
            <person name="Clum A."/>
            <person name="Coughlan A.Y."/>
            <person name="Deshpande S."/>
            <person name="Douglass A.P."/>
            <person name="Hanson S.J."/>
            <person name="Klenk H.-P."/>
            <person name="LaButti K.M."/>
            <person name="Lapidus A."/>
            <person name="Lindquist E.A."/>
            <person name="Lipzen A.M."/>
            <person name="Meier-Kolthoff J.P."/>
            <person name="Ohm R.A."/>
            <person name="Otillar R.P."/>
            <person name="Pangilinan J.L."/>
            <person name="Peng Y."/>
            <person name="Rokas A."/>
            <person name="Rosa C.A."/>
            <person name="Scheuner C."/>
            <person name="Sibirny A.A."/>
            <person name="Slot J.C."/>
            <person name="Stielow J.B."/>
            <person name="Sun H."/>
            <person name="Kurtzman C.P."/>
            <person name="Blackwell M."/>
            <person name="Grigoriev I.V."/>
            <person name="Jeffries T.W."/>
        </authorList>
    </citation>
    <scope>NUCLEOTIDE SEQUENCE [LARGE SCALE GENOMIC DNA]</scope>
    <source>
        <strain evidence="6">NRRL Y-1626</strain>
    </source>
</reference>
<proteinExistence type="inferred from homology"/>
<dbReference type="GO" id="GO:0005743">
    <property type="term" value="C:mitochondrial inner membrane"/>
    <property type="evidence" value="ECO:0007669"/>
    <property type="project" value="UniProtKB-SubCell"/>
</dbReference>
<comment type="function">
    <text evidence="3">Required for mitochondrial cytochrome c oxidase (COX) assembly and respiration.</text>
</comment>
<protein>
    <recommendedName>
        <fullName evidence="3">COX assembly mitochondrial protein</fullName>
    </recommendedName>
</protein>
<keyword evidence="3" id="KW-0496">Mitochondrion</keyword>
<dbReference type="EMBL" id="LXPE01000002">
    <property type="protein sequence ID" value="OBA28736.1"/>
    <property type="molecule type" value="Genomic_DNA"/>
</dbReference>
<evidence type="ECO:0000256" key="4">
    <source>
        <dbReference type="SAM" id="MobiDB-lite"/>
    </source>
</evidence>
<dbReference type="PROSITE" id="PS51808">
    <property type="entry name" value="CHCH"/>
    <property type="match status" value="1"/>
</dbReference>
<comment type="subcellular location">
    <subcellularLocation>
        <location evidence="3">Mitochondrion inner membrane</location>
    </subcellularLocation>
</comment>
<comment type="similarity">
    <text evidence="1 3">Belongs to the CMC family.</text>
</comment>
<feature type="region of interest" description="Disordered" evidence="4">
    <location>
        <begin position="1"/>
        <end position="23"/>
    </location>
</feature>
<evidence type="ECO:0000313" key="5">
    <source>
        <dbReference type="EMBL" id="OBA28736.1"/>
    </source>
</evidence>
<dbReference type="AlphaFoldDB" id="A0A1B7TJ29"/>
<organism evidence="5 6">
    <name type="scientific">Hanseniaspora valbyensis NRRL Y-1626</name>
    <dbReference type="NCBI Taxonomy" id="766949"/>
    <lineage>
        <taxon>Eukaryota</taxon>
        <taxon>Fungi</taxon>
        <taxon>Dikarya</taxon>
        <taxon>Ascomycota</taxon>
        <taxon>Saccharomycotina</taxon>
        <taxon>Saccharomycetes</taxon>
        <taxon>Saccharomycodales</taxon>
        <taxon>Saccharomycodaceae</taxon>
        <taxon>Hanseniaspora</taxon>
    </lineage>
</organism>
<dbReference type="InterPro" id="IPR013892">
    <property type="entry name" value="Cyt_c_biogenesis_Cmc1-like"/>
</dbReference>
<name>A0A1B7TJ29_9ASCO</name>